<keyword evidence="1" id="KW-0863">Zinc-finger</keyword>
<keyword evidence="1" id="KW-0479">Metal-binding</keyword>
<evidence type="ECO:0000259" key="3">
    <source>
        <dbReference type="PROSITE" id="PS50158"/>
    </source>
</evidence>
<reference evidence="4 5" key="1">
    <citation type="journal article" date="2018" name="Front. Plant Sci.">
        <title>Red Clover (Trifolium pratense) and Zigzag Clover (T. medium) - A Picture of Genomic Similarities and Differences.</title>
        <authorList>
            <person name="Dluhosova J."/>
            <person name="Istvanek J."/>
            <person name="Nedelnik J."/>
            <person name="Repkova J."/>
        </authorList>
    </citation>
    <scope>NUCLEOTIDE SEQUENCE [LARGE SCALE GENOMIC DNA]</scope>
    <source>
        <strain evidence="5">cv. 10/8</strain>
        <tissue evidence="4">Leaf</tissue>
    </source>
</reference>
<dbReference type="InterPro" id="IPR001878">
    <property type="entry name" value="Znf_CCHC"/>
</dbReference>
<feature type="non-terminal residue" evidence="4">
    <location>
        <position position="87"/>
    </location>
</feature>
<feature type="region of interest" description="Disordered" evidence="2">
    <location>
        <begin position="66"/>
        <end position="87"/>
    </location>
</feature>
<dbReference type="Pfam" id="PF00098">
    <property type="entry name" value="zf-CCHC"/>
    <property type="match status" value="1"/>
</dbReference>
<feature type="non-terminal residue" evidence="4">
    <location>
        <position position="1"/>
    </location>
</feature>
<feature type="compositionally biased region" description="Basic and acidic residues" evidence="2">
    <location>
        <begin position="17"/>
        <end position="30"/>
    </location>
</feature>
<proteinExistence type="predicted"/>
<organism evidence="4 5">
    <name type="scientific">Trifolium medium</name>
    <dbReference type="NCBI Taxonomy" id="97028"/>
    <lineage>
        <taxon>Eukaryota</taxon>
        <taxon>Viridiplantae</taxon>
        <taxon>Streptophyta</taxon>
        <taxon>Embryophyta</taxon>
        <taxon>Tracheophyta</taxon>
        <taxon>Spermatophyta</taxon>
        <taxon>Magnoliopsida</taxon>
        <taxon>eudicotyledons</taxon>
        <taxon>Gunneridae</taxon>
        <taxon>Pentapetalae</taxon>
        <taxon>rosids</taxon>
        <taxon>fabids</taxon>
        <taxon>Fabales</taxon>
        <taxon>Fabaceae</taxon>
        <taxon>Papilionoideae</taxon>
        <taxon>50 kb inversion clade</taxon>
        <taxon>NPAAA clade</taxon>
        <taxon>Hologalegina</taxon>
        <taxon>IRL clade</taxon>
        <taxon>Trifolieae</taxon>
        <taxon>Trifolium</taxon>
    </lineage>
</organism>
<keyword evidence="5" id="KW-1185">Reference proteome</keyword>
<accession>A0A392TP64</accession>
<dbReference type="AlphaFoldDB" id="A0A392TP64"/>
<dbReference type="InterPro" id="IPR036875">
    <property type="entry name" value="Znf_CCHC_sf"/>
</dbReference>
<keyword evidence="1" id="KW-0862">Zinc</keyword>
<feature type="region of interest" description="Disordered" evidence="2">
    <location>
        <begin position="1"/>
        <end position="36"/>
    </location>
</feature>
<dbReference type="SMART" id="SM00343">
    <property type="entry name" value="ZnF_C2HC"/>
    <property type="match status" value="1"/>
</dbReference>
<dbReference type="PROSITE" id="PS50158">
    <property type="entry name" value="ZF_CCHC"/>
    <property type="match status" value="1"/>
</dbReference>
<name>A0A392TP64_9FABA</name>
<dbReference type="Gene3D" id="4.10.60.10">
    <property type="entry name" value="Zinc finger, CCHC-type"/>
    <property type="match status" value="1"/>
</dbReference>
<dbReference type="SUPFAM" id="SSF57756">
    <property type="entry name" value="Retrovirus zinc finger-like domains"/>
    <property type="match status" value="1"/>
</dbReference>
<sequence>KNKYKGKNEGSQFQGSKNEHGESSKNDNGKTKKSKKHIQCYNCQKYGHYASECKGAKVPRKKNNEDTIANMADQDNEPEIDPLLMMA</sequence>
<evidence type="ECO:0000313" key="5">
    <source>
        <dbReference type="Proteomes" id="UP000265520"/>
    </source>
</evidence>
<protein>
    <submittedName>
        <fullName evidence="4">Retrovirus-related Pol polyprotein from transposon TNT 1-94</fullName>
    </submittedName>
</protein>
<evidence type="ECO:0000256" key="1">
    <source>
        <dbReference type="PROSITE-ProRule" id="PRU00047"/>
    </source>
</evidence>
<evidence type="ECO:0000256" key="2">
    <source>
        <dbReference type="SAM" id="MobiDB-lite"/>
    </source>
</evidence>
<feature type="domain" description="CCHC-type" evidence="3">
    <location>
        <begin position="40"/>
        <end position="54"/>
    </location>
</feature>
<dbReference type="GO" id="GO:0008270">
    <property type="term" value="F:zinc ion binding"/>
    <property type="evidence" value="ECO:0007669"/>
    <property type="project" value="UniProtKB-KW"/>
</dbReference>
<dbReference type="EMBL" id="LXQA010615110">
    <property type="protein sequence ID" value="MCI62217.1"/>
    <property type="molecule type" value="Genomic_DNA"/>
</dbReference>
<comment type="caution">
    <text evidence="4">The sequence shown here is derived from an EMBL/GenBank/DDBJ whole genome shotgun (WGS) entry which is preliminary data.</text>
</comment>
<dbReference type="Proteomes" id="UP000265520">
    <property type="component" value="Unassembled WGS sequence"/>
</dbReference>
<evidence type="ECO:0000313" key="4">
    <source>
        <dbReference type="EMBL" id="MCI62217.1"/>
    </source>
</evidence>
<dbReference type="GO" id="GO:0003676">
    <property type="term" value="F:nucleic acid binding"/>
    <property type="evidence" value="ECO:0007669"/>
    <property type="project" value="InterPro"/>
</dbReference>